<evidence type="ECO:0000256" key="2">
    <source>
        <dbReference type="ARBA" id="ARBA00010183"/>
    </source>
</evidence>
<feature type="binding site" evidence="9">
    <location>
        <position position="49"/>
    </location>
    <ligand>
        <name>Mg(2+)</name>
        <dbReference type="ChEBI" id="CHEBI:18420"/>
    </ligand>
</feature>
<dbReference type="NCBIfam" id="TIGR02191">
    <property type="entry name" value="RNaseIII"/>
    <property type="match status" value="1"/>
</dbReference>
<feature type="active site" evidence="9">
    <location>
        <position position="53"/>
    </location>
</feature>
<evidence type="ECO:0000256" key="7">
    <source>
        <dbReference type="ARBA" id="ARBA00022801"/>
    </source>
</evidence>
<dbReference type="EMBL" id="FMUX01000029">
    <property type="protein sequence ID" value="SCY86639.1"/>
    <property type="molecule type" value="Genomic_DNA"/>
</dbReference>
<dbReference type="GO" id="GO:0006364">
    <property type="term" value="P:rRNA processing"/>
    <property type="evidence" value="ECO:0007669"/>
    <property type="project" value="UniProtKB-UniRule"/>
</dbReference>
<dbReference type="AlphaFoldDB" id="A0A1G5JFT1"/>
<evidence type="ECO:0000256" key="5">
    <source>
        <dbReference type="ARBA" id="ARBA00022722"/>
    </source>
</evidence>
<dbReference type="Gene3D" id="1.10.1520.10">
    <property type="entry name" value="Ribonuclease III domain"/>
    <property type="match status" value="1"/>
</dbReference>
<evidence type="ECO:0000313" key="12">
    <source>
        <dbReference type="Proteomes" id="UP000198870"/>
    </source>
</evidence>
<name>A0A1G5JFT1_9BACT</name>
<evidence type="ECO:0000256" key="6">
    <source>
        <dbReference type="ARBA" id="ARBA00022759"/>
    </source>
</evidence>
<comment type="subcellular location">
    <subcellularLocation>
        <location evidence="9">Cytoplasm</location>
    </subcellularLocation>
</comment>
<keyword evidence="7 9" id="KW-0378">Hydrolase</keyword>
<dbReference type="SUPFAM" id="SSF69065">
    <property type="entry name" value="RNase III domain-like"/>
    <property type="match status" value="1"/>
</dbReference>
<comment type="similarity">
    <text evidence="2">Belongs to the ribonuclease III family.</text>
</comment>
<dbReference type="InterPro" id="IPR036389">
    <property type="entry name" value="RNase_III_sf"/>
</dbReference>
<keyword evidence="12" id="KW-1185">Reference proteome</keyword>
<dbReference type="GO" id="GO:0010468">
    <property type="term" value="P:regulation of gene expression"/>
    <property type="evidence" value="ECO:0007669"/>
    <property type="project" value="TreeGrafter"/>
</dbReference>
<dbReference type="CDD" id="cd10845">
    <property type="entry name" value="DSRM_RNAse_III_family"/>
    <property type="match status" value="1"/>
</dbReference>
<dbReference type="GO" id="GO:0008033">
    <property type="term" value="P:tRNA processing"/>
    <property type="evidence" value="ECO:0007669"/>
    <property type="project" value="UniProtKB-KW"/>
</dbReference>
<feature type="domain" description="RNase III" evidence="10">
    <location>
        <begin position="46"/>
        <end position="54"/>
    </location>
</feature>
<dbReference type="GO" id="GO:0006397">
    <property type="term" value="P:mRNA processing"/>
    <property type="evidence" value="ECO:0007669"/>
    <property type="project" value="UniProtKB-UniRule"/>
</dbReference>
<evidence type="ECO:0000256" key="8">
    <source>
        <dbReference type="ARBA" id="ARBA00022884"/>
    </source>
</evidence>
<dbReference type="InterPro" id="IPR000999">
    <property type="entry name" value="RNase_III_dom"/>
</dbReference>
<keyword evidence="6 9" id="KW-0255">Endonuclease</keyword>
<feature type="binding site" evidence="9">
    <location>
        <position position="122"/>
    </location>
    <ligand>
        <name>Mg(2+)</name>
        <dbReference type="ChEBI" id="CHEBI:18420"/>
    </ligand>
</feature>
<dbReference type="Pfam" id="PF14622">
    <property type="entry name" value="Ribonucleas_3_3"/>
    <property type="match status" value="1"/>
</dbReference>
<dbReference type="EC" id="3.1.26.3" evidence="9"/>
<comment type="function">
    <text evidence="9">Digests double-stranded RNA. Involved in the processing of primary rRNA transcript to yield the immediate precursors to the large and small rRNAs (23S and 16S). Processes some mRNAs, and tRNAs when they are encoded in the rRNA operon. Processes pre-crRNA and tracrRNA of type II CRISPR loci if present in the organism.</text>
</comment>
<dbReference type="RefSeq" id="WP_226860091.1">
    <property type="nucleotide sequence ID" value="NZ_FMUX01000029.1"/>
</dbReference>
<dbReference type="Gene3D" id="3.30.160.20">
    <property type="match status" value="1"/>
</dbReference>
<evidence type="ECO:0000256" key="3">
    <source>
        <dbReference type="ARBA" id="ARBA00022552"/>
    </source>
</evidence>
<evidence type="ECO:0000259" key="10">
    <source>
        <dbReference type="PROSITE" id="PS00517"/>
    </source>
</evidence>
<comment type="cofactor">
    <cofactor evidence="9">
        <name>Mg(2+)</name>
        <dbReference type="ChEBI" id="CHEBI:18420"/>
    </cofactor>
</comment>
<dbReference type="GO" id="GO:0004525">
    <property type="term" value="F:ribonuclease III activity"/>
    <property type="evidence" value="ECO:0007669"/>
    <property type="project" value="UniProtKB-UniRule"/>
</dbReference>
<keyword evidence="3 9" id="KW-0698">rRNA processing</keyword>
<dbReference type="STRING" id="419481.SAMN05216233_12926"/>
<dbReference type="GO" id="GO:0005737">
    <property type="term" value="C:cytoplasm"/>
    <property type="evidence" value="ECO:0007669"/>
    <property type="project" value="UniProtKB-SubCell"/>
</dbReference>
<dbReference type="SUPFAM" id="SSF54768">
    <property type="entry name" value="dsRNA-binding domain-like"/>
    <property type="match status" value="1"/>
</dbReference>
<keyword evidence="9" id="KW-0460">Magnesium</keyword>
<proteinExistence type="inferred from homology"/>
<dbReference type="PANTHER" id="PTHR11207">
    <property type="entry name" value="RIBONUCLEASE III"/>
    <property type="match status" value="1"/>
</dbReference>
<sequence length="234" mass="26251">MNHIEDLSQLETHLNYTFGDRSFLATALMHSSYVNEQGDAILEDNERLEFLGDAVLNLVVGDALMHNFPELNEGNLSRMRSNLVNETQLAEIARQLELGLFIRLGKGESQTNGRDKNSILSDVLEAVIAAVYLDGGFDAAYRLISRHFKPLLSGARPSRLNSDSKSLLQEYSQVHLKEIPRYRVVSEMGPDHDKTFQVCLKTRDIETMGYGKSKKAAEQDAARIALDLLKERGL</sequence>
<keyword evidence="9" id="KW-0479">Metal-binding</keyword>
<keyword evidence="5 9" id="KW-0540">Nuclease</keyword>
<organism evidence="11 12">
    <name type="scientific">Desulfoluna spongiiphila</name>
    <dbReference type="NCBI Taxonomy" id="419481"/>
    <lineage>
        <taxon>Bacteria</taxon>
        <taxon>Pseudomonadati</taxon>
        <taxon>Thermodesulfobacteriota</taxon>
        <taxon>Desulfobacteria</taxon>
        <taxon>Desulfobacterales</taxon>
        <taxon>Desulfolunaceae</taxon>
        <taxon>Desulfoluna</taxon>
    </lineage>
</organism>
<keyword evidence="9" id="KW-0963">Cytoplasm</keyword>
<dbReference type="Proteomes" id="UP000198870">
    <property type="component" value="Unassembled WGS sequence"/>
</dbReference>
<protein>
    <recommendedName>
        <fullName evidence="9">Ribonuclease 3</fullName>
        <ecNumber evidence="9">3.1.26.3</ecNumber>
    </recommendedName>
    <alternativeName>
        <fullName evidence="9">Ribonuclease III</fullName>
        <shortName evidence="9">RNase III</shortName>
    </alternativeName>
</protein>
<evidence type="ECO:0000256" key="1">
    <source>
        <dbReference type="ARBA" id="ARBA00000109"/>
    </source>
</evidence>
<comment type="catalytic activity">
    <reaction evidence="1 9">
        <text>Endonucleolytic cleavage to 5'-phosphomonoester.</text>
        <dbReference type="EC" id="3.1.26.3"/>
    </reaction>
</comment>
<comment type="subunit">
    <text evidence="9">Homodimer.</text>
</comment>
<evidence type="ECO:0000313" key="11">
    <source>
        <dbReference type="EMBL" id="SCY86639.1"/>
    </source>
</evidence>
<dbReference type="PROSITE" id="PS00517">
    <property type="entry name" value="RNASE_3_1"/>
    <property type="match status" value="1"/>
</dbReference>
<gene>
    <name evidence="9" type="primary">rnc</name>
    <name evidence="11" type="ORF">SAMN05216233_12926</name>
</gene>
<dbReference type="PANTHER" id="PTHR11207:SF0">
    <property type="entry name" value="RIBONUCLEASE 3"/>
    <property type="match status" value="1"/>
</dbReference>
<dbReference type="InterPro" id="IPR014720">
    <property type="entry name" value="dsRBD_dom"/>
</dbReference>
<feature type="binding site" evidence="9">
    <location>
        <position position="125"/>
    </location>
    <ligand>
        <name>Mg(2+)</name>
        <dbReference type="ChEBI" id="CHEBI:18420"/>
    </ligand>
</feature>
<keyword evidence="9" id="KW-0819">tRNA processing</keyword>
<evidence type="ECO:0000256" key="4">
    <source>
        <dbReference type="ARBA" id="ARBA00022664"/>
    </source>
</evidence>
<dbReference type="GO" id="GO:0003725">
    <property type="term" value="F:double-stranded RNA binding"/>
    <property type="evidence" value="ECO:0007669"/>
    <property type="project" value="TreeGrafter"/>
</dbReference>
<reference evidence="11 12" key="1">
    <citation type="submission" date="2016-10" db="EMBL/GenBank/DDBJ databases">
        <authorList>
            <person name="de Groot N.N."/>
        </authorList>
    </citation>
    <scope>NUCLEOTIDE SEQUENCE [LARGE SCALE GENOMIC DNA]</scope>
    <source>
        <strain evidence="11 12">AA1</strain>
    </source>
</reference>
<dbReference type="InterPro" id="IPR011907">
    <property type="entry name" value="RNase_III"/>
</dbReference>
<evidence type="ECO:0000256" key="9">
    <source>
        <dbReference type="HAMAP-Rule" id="MF_00104"/>
    </source>
</evidence>
<dbReference type="GO" id="GO:0046872">
    <property type="term" value="F:metal ion binding"/>
    <property type="evidence" value="ECO:0007669"/>
    <property type="project" value="UniProtKB-KW"/>
</dbReference>
<keyword evidence="8" id="KW-0694">RNA-binding</keyword>
<dbReference type="FunFam" id="1.10.1520.10:FF:000001">
    <property type="entry name" value="Ribonuclease 3"/>
    <property type="match status" value="1"/>
</dbReference>
<dbReference type="SMART" id="SM00535">
    <property type="entry name" value="RIBOc"/>
    <property type="match status" value="1"/>
</dbReference>
<dbReference type="CDD" id="cd00593">
    <property type="entry name" value="RIBOc"/>
    <property type="match status" value="1"/>
</dbReference>
<dbReference type="SMART" id="SM00358">
    <property type="entry name" value="DSRM"/>
    <property type="match status" value="1"/>
</dbReference>
<keyword evidence="4 9" id="KW-0507">mRNA processing</keyword>
<accession>A0A1G5JFT1</accession>
<dbReference type="Pfam" id="PF00035">
    <property type="entry name" value="dsrm"/>
    <property type="match status" value="1"/>
</dbReference>
<dbReference type="HAMAP" id="MF_00104">
    <property type="entry name" value="RNase_III"/>
    <property type="match status" value="1"/>
</dbReference>
<feature type="active site" evidence="9">
    <location>
        <position position="125"/>
    </location>
</feature>